<proteinExistence type="predicted"/>
<dbReference type="EMBL" id="RQHW01000047">
    <property type="protein sequence ID" value="TGN18311.1"/>
    <property type="molecule type" value="Genomic_DNA"/>
</dbReference>
<dbReference type="PANTHER" id="PTHR43685">
    <property type="entry name" value="GLYCOSYLTRANSFERASE"/>
    <property type="match status" value="1"/>
</dbReference>
<sequence length="287" mass="32615">MIVAVIVTRNRLELLKNCIQSVLSQTQKPNVVLVVDNDSTDGTRNWLQEQKGLQVILNENTGGAGGFHRGMAEAIRVGAKWVWLMDDDGYPDKDALKRLSDRIGTKDVSAWNSLVLEKPGSSVLSFGYSVLKKSGDPALSNSIRELETLKENAKEGLYPWGSFFNGSLIDVASLEQIGLVNPGFFIWGDETNLHMRLRKWKPVYTVLDSYHYHPVASFQTMPSWKLFYALRNGIYNSLRFFPDRLIRVSVVIFRYVPKLLFRFEIRLIGKALWEGFSGKIRSWGIQP</sequence>
<dbReference type="PANTHER" id="PTHR43685:SF2">
    <property type="entry name" value="GLYCOSYLTRANSFERASE 2-LIKE DOMAIN-CONTAINING PROTEIN"/>
    <property type="match status" value="1"/>
</dbReference>
<protein>
    <submittedName>
        <fullName evidence="2">Glycosyltransferase</fullName>
    </submittedName>
</protein>
<dbReference type="GO" id="GO:0016740">
    <property type="term" value="F:transferase activity"/>
    <property type="evidence" value="ECO:0007669"/>
    <property type="project" value="UniProtKB-KW"/>
</dbReference>
<evidence type="ECO:0000313" key="2">
    <source>
        <dbReference type="EMBL" id="TGN18311.1"/>
    </source>
</evidence>
<dbReference type="SUPFAM" id="SSF53448">
    <property type="entry name" value="Nucleotide-diphospho-sugar transferases"/>
    <property type="match status" value="1"/>
</dbReference>
<dbReference type="AlphaFoldDB" id="A0A4R9LXL7"/>
<dbReference type="Proteomes" id="UP000298058">
    <property type="component" value="Unassembled WGS sequence"/>
</dbReference>
<organism evidence="2 3">
    <name type="scientific">Leptospira idonii</name>
    <dbReference type="NCBI Taxonomy" id="1193500"/>
    <lineage>
        <taxon>Bacteria</taxon>
        <taxon>Pseudomonadati</taxon>
        <taxon>Spirochaetota</taxon>
        <taxon>Spirochaetia</taxon>
        <taxon>Leptospirales</taxon>
        <taxon>Leptospiraceae</taxon>
        <taxon>Leptospira</taxon>
    </lineage>
</organism>
<evidence type="ECO:0000259" key="1">
    <source>
        <dbReference type="Pfam" id="PF00535"/>
    </source>
</evidence>
<dbReference type="InterPro" id="IPR001173">
    <property type="entry name" value="Glyco_trans_2-like"/>
</dbReference>
<dbReference type="Pfam" id="PF00535">
    <property type="entry name" value="Glycos_transf_2"/>
    <property type="match status" value="1"/>
</dbReference>
<dbReference type="InterPro" id="IPR029044">
    <property type="entry name" value="Nucleotide-diphossugar_trans"/>
</dbReference>
<keyword evidence="2" id="KW-0808">Transferase</keyword>
<dbReference type="RefSeq" id="WP_135760999.1">
    <property type="nucleotide sequence ID" value="NZ_RQHW01000047.1"/>
</dbReference>
<dbReference type="Gene3D" id="3.90.550.10">
    <property type="entry name" value="Spore Coat Polysaccharide Biosynthesis Protein SpsA, Chain A"/>
    <property type="match status" value="1"/>
</dbReference>
<comment type="caution">
    <text evidence="2">The sequence shown here is derived from an EMBL/GenBank/DDBJ whole genome shotgun (WGS) entry which is preliminary data.</text>
</comment>
<feature type="domain" description="Glycosyltransferase 2-like" evidence="1">
    <location>
        <begin position="5"/>
        <end position="105"/>
    </location>
</feature>
<reference evidence="2" key="1">
    <citation type="journal article" date="2019" name="PLoS Negl. Trop. Dis.">
        <title>Revisiting the worldwide diversity of Leptospira species in the environment.</title>
        <authorList>
            <person name="Vincent A.T."/>
            <person name="Schiettekatte O."/>
            <person name="Bourhy P."/>
            <person name="Veyrier F.J."/>
            <person name="Picardeau M."/>
        </authorList>
    </citation>
    <scope>NUCLEOTIDE SEQUENCE [LARGE SCALE GENOMIC DNA]</scope>
    <source>
        <strain evidence="2">201300427</strain>
    </source>
</reference>
<name>A0A4R9LXL7_9LEPT</name>
<evidence type="ECO:0000313" key="3">
    <source>
        <dbReference type="Proteomes" id="UP000298058"/>
    </source>
</evidence>
<accession>A0A4R9LXL7</accession>
<dbReference type="OrthoDB" id="3225550at2"/>
<gene>
    <name evidence="2" type="ORF">EHS15_12965</name>
</gene>
<dbReference type="InterPro" id="IPR050834">
    <property type="entry name" value="Glycosyltransf_2"/>
</dbReference>
<keyword evidence="3" id="KW-1185">Reference proteome</keyword>